<proteinExistence type="predicted"/>
<accession>A0A1H7WDJ3</accession>
<dbReference type="Gene3D" id="1.25.60.10">
    <property type="entry name" value="MgtE N-terminal domain-like"/>
    <property type="match status" value="1"/>
</dbReference>
<dbReference type="CDD" id="cd04606">
    <property type="entry name" value="CBS_pair_Mg_transporter"/>
    <property type="match status" value="1"/>
</dbReference>
<gene>
    <name evidence="3" type="ORF">SAMN04489760_10670</name>
</gene>
<dbReference type="Pfam" id="PF00571">
    <property type="entry name" value="CBS"/>
    <property type="match status" value="2"/>
</dbReference>
<dbReference type="PROSITE" id="PS51371">
    <property type="entry name" value="CBS"/>
    <property type="match status" value="2"/>
</dbReference>
<dbReference type="SUPFAM" id="SSF158791">
    <property type="entry name" value="MgtE N-terminal domain-like"/>
    <property type="match status" value="1"/>
</dbReference>
<protein>
    <submittedName>
        <fullName evidence="3">CBS domain-containing protein</fullName>
    </submittedName>
</protein>
<dbReference type="GO" id="GO:0015095">
    <property type="term" value="F:magnesium ion transmembrane transporter activity"/>
    <property type="evidence" value="ECO:0007669"/>
    <property type="project" value="InterPro"/>
</dbReference>
<dbReference type="RefSeq" id="WP_093882775.1">
    <property type="nucleotide sequence ID" value="NZ_FOBS01000006.1"/>
</dbReference>
<evidence type="ECO:0000259" key="2">
    <source>
        <dbReference type="PROSITE" id="PS51371"/>
    </source>
</evidence>
<dbReference type="InterPro" id="IPR000644">
    <property type="entry name" value="CBS_dom"/>
</dbReference>
<organism evidence="3 4">
    <name type="scientific">Syntrophus gentianae</name>
    <dbReference type="NCBI Taxonomy" id="43775"/>
    <lineage>
        <taxon>Bacteria</taxon>
        <taxon>Pseudomonadati</taxon>
        <taxon>Thermodesulfobacteriota</taxon>
        <taxon>Syntrophia</taxon>
        <taxon>Syntrophales</taxon>
        <taxon>Syntrophaceae</taxon>
        <taxon>Syntrophus</taxon>
    </lineage>
</organism>
<dbReference type="Pfam" id="PF03448">
    <property type="entry name" value="MgtE_N"/>
    <property type="match status" value="1"/>
</dbReference>
<name>A0A1H7WDJ3_9BACT</name>
<dbReference type="InterPro" id="IPR006668">
    <property type="entry name" value="Mg_transptr_MgtE_intracell_dom"/>
</dbReference>
<feature type="domain" description="CBS" evidence="2">
    <location>
        <begin position="364"/>
        <end position="420"/>
    </location>
</feature>
<dbReference type="EMBL" id="FOBS01000006">
    <property type="protein sequence ID" value="SEM19135.1"/>
    <property type="molecule type" value="Genomic_DNA"/>
</dbReference>
<dbReference type="AlphaFoldDB" id="A0A1H7WDJ3"/>
<keyword evidence="1" id="KW-0129">CBS domain</keyword>
<evidence type="ECO:0000313" key="4">
    <source>
        <dbReference type="Proteomes" id="UP000198744"/>
    </source>
</evidence>
<dbReference type="GO" id="GO:0016020">
    <property type="term" value="C:membrane"/>
    <property type="evidence" value="ECO:0007669"/>
    <property type="project" value="InterPro"/>
</dbReference>
<evidence type="ECO:0000256" key="1">
    <source>
        <dbReference type="PROSITE-ProRule" id="PRU00703"/>
    </source>
</evidence>
<dbReference type="SMART" id="SM00116">
    <property type="entry name" value="CBS"/>
    <property type="match status" value="2"/>
</dbReference>
<feature type="domain" description="CBS" evidence="2">
    <location>
        <begin position="300"/>
        <end position="363"/>
    </location>
</feature>
<dbReference type="InterPro" id="IPR038076">
    <property type="entry name" value="MgtE_N_sf"/>
</dbReference>
<dbReference type="STRING" id="43775.SAMN04489760_10670"/>
<dbReference type="SUPFAM" id="SSF54631">
    <property type="entry name" value="CBS-domain pair"/>
    <property type="match status" value="1"/>
</dbReference>
<sequence>MAVEYEPQVFLFLSQILRKKILDTKGQPLGRILDVVVPLGESYPSVTGILVKPDRLKAPVIMSWPNLVETNGCFVVDSREPEPFREGGTEAEEIWLKDSLLDKQIVDTNGAKVRRVNDLQFLKARGSLYLIHVDVGFRGLMRRVGLEKATDFLLKGLFEYELPDQFISWRFVQPLFSPDLVRLDVSESGIAQLHPADIADIIEELDIRQRTAVFKSLDVETAAETLEETDPKIQVSLIENMEAAQASDIIEEMSLSDAADLLADLPRHKAEGILKEMEQDIAEDVKELLAHPEETAGGLMTTAYLSFLPSTTVLEALQVIRREAEDLDFVYYLYVTDEEEHLLGMLSLRELLVASPETLLSDLMFRRVVTVELDEDKDSIASDFAKYGIMAIPVVDDQKKLQGVIMFKNLLDVVAPELGR</sequence>
<dbReference type="Gene3D" id="3.10.580.10">
    <property type="entry name" value="CBS-domain"/>
    <property type="match status" value="1"/>
</dbReference>
<keyword evidence="4" id="KW-1185">Reference proteome</keyword>
<dbReference type="PANTHER" id="PTHR43773:SF1">
    <property type="entry name" value="MAGNESIUM TRANSPORTER MGTE"/>
    <property type="match status" value="1"/>
</dbReference>
<dbReference type="Proteomes" id="UP000198744">
    <property type="component" value="Unassembled WGS sequence"/>
</dbReference>
<dbReference type="InterPro" id="IPR046342">
    <property type="entry name" value="CBS_dom_sf"/>
</dbReference>
<dbReference type="OrthoDB" id="9790355at2"/>
<dbReference type="PANTHER" id="PTHR43773">
    <property type="entry name" value="MAGNESIUM TRANSPORTER MGTE"/>
    <property type="match status" value="1"/>
</dbReference>
<dbReference type="SMART" id="SM00924">
    <property type="entry name" value="MgtE_N"/>
    <property type="match status" value="1"/>
</dbReference>
<dbReference type="InterPro" id="IPR006669">
    <property type="entry name" value="MgtE_transporter"/>
</dbReference>
<reference evidence="3 4" key="1">
    <citation type="submission" date="2016-10" db="EMBL/GenBank/DDBJ databases">
        <authorList>
            <person name="de Groot N.N."/>
        </authorList>
    </citation>
    <scope>NUCLEOTIDE SEQUENCE [LARGE SCALE GENOMIC DNA]</scope>
    <source>
        <strain evidence="3 4">DSM 8423</strain>
    </source>
</reference>
<evidence type="ECO:0000313" key="3">
    <source>
        <dbReference type="EMBL" id="SEM19135.1"/>
    </source>
</evidence>